<dbReference type="CDD" id="cd03250">
    <property type="entry name" value="ABCC_MRP_domain1"/>
    <property type="match status" value="1"/>
</dbReference>
<evidence type="ECO:0000313" key="13">
    <source>
        <dbReference type="Proteomes" id="UP001627154"/>
    </source>
</evidence>
<comment type="subcellular location">
    <subcellularLocation>
        <location evidence="1">Membrane</location>
        <topology evidence="1">Multi-pass membrane protein</topology>
    </subcellularLocation>
</comment>
<evidence type="ECO:0000259" key="10">
    <source>
        <dbReference type="PROSITE" id="PS50893"/>
    </source>
</evidence>
<feature type="transmembrane region" description="Helical" evidence="9">
    <location>
        <begin position="236"/>
        <end position="255"/>
    </location>
</feature>
<dbReference type="GO" id="GO:0016020">
    <property type="term" value="C:membrane"/>
    <property type="evidence" value="ECO:0007669"/>
    <property type="project" value="UniProtKB-SubCell"/>
</dbReference>
<name>A0ABD2WF51_9HYME</name>
<evidence type="ECO:0000256" key="9">
    <source>
        <dbReference type="SAM" id="Phobius"/>
    </source>
</evidence>
<feature type="transmembrane region" description="Helical" evidence="9">
    <location>
        <begin position="811"/>
        <end position="832"/>
    </location>
</feature>
<dbReference type="FunFam" id="3.40.50.300:FF:000163">
    <property type="entry name" value="Multidrug resistance-associated protein member 4"/>
    <property type="match status" value="1"/>
</dbReference>
<comment type="caution">
    <text evidence="12">The sequence shown here is derived from an EMBL/GenBank/DDBJ whole genome shotgun (WGS) entry which is preliminary data.</text>
</comment>
<dbReference type="InterPro" id="IPR027417">
    <property type="entry name" value="P-loop_NTPase"/>
</dbReference>
<feature type="transmembrane region" description="Helical" evidence="9">
    <location>
        <begin position="92"/>
        <end position="120"/>
    </location>
</feature>
<evidence type="ECO:0000256" key="8">
    <source>
        <dbReference type="ARBA" id="ARBA00023136"/>
    </source>
</evidence>
<dbReference type="FunFam" id="3.40.50.300:FF:000482">
    <property type="entry name" value="Multidrug resistance-associated protein member 4"/>
    <property type="match status" value="1"/>
</dbReference>
<feature type="transmembrane region" description="Helical" evidence="9">
    <location>
        <begin position="211"/>
        <end position="230"/>
    </location>
</feature>
<evidence type="ECO:0008006" key="14">
    <source>
        <dbReference type="Google" id="ProtNLM"/>
    </source>
</evidence>
<feature type="domain" description="ABC transmembrane type-1" evidence="11">
    <location>
        <begin position="759"/>
        <end position="1053"/>
    </location>
</feature>
<feature type="transmembrane region" description="Helical" evidence="9">
    <location>
        <begin position="1025"/>
        <end position="1045"/>
    </location>
</feature>
<dbReference type="InterPro" id="IPR036640">
    <property type="entry name" value="ABC1_TM_sf"/>
</dbReference>
<dbReference type="InterPro" id="IPR003593">
    <property type="entry name" value="AAA+_ATPase"/>
</dbReference>
<dbReference type="Proteomes" id="UP001627154">
    <property type="component" value="Unassembled WGS sequence"/>
</dbReference>
<evidence type="ECO:0000256" key="6">
    <source>
        <dbReference type="ARBA" id="ARBA00022840"/>
    </source>
</evidence>
<evidence type="ECO:0000256" key="4">
    <source>
        <dbReference type="ARBA" id="ARBA00022692"/>
    </source>
</evidence>
<feature type="transmembrane region" description="Helical" evidence="9">
    <location>
        <begin position="132"/>
        <end position="152"/>
    </location>
</feature>
<reference evidence="12 13" key="1">
    <citation type="journal article" date="2024" name="bioRxiv">
        <title>A reference genome for Trichogramma kaykai: A tiny desert-dwelling parasitoid wasp with competing sex-ratio distorters.</title>
        <authorList>
            <person name="Culotta J."/>
            <person name="Lindsey A.R."/>
        </authorList>
    </citation>
    <scope>NUCLEOTIDE SEQUENCE [LARGE SCALE GENOMIC DNA]</scope>
    <source>
        <strain evidence="12 13">KSX58</strain>
    </source>
</reference>
<evidence type="ECO:0000256" key="7">
    <source>
        <dbReference type="ARBA" id="ARBA00022989"/>
    </source>
</evidence>
<feature type="transmembrane region" description="Helical" evidence="9">
    <location>
        <begin position="319"/>
        <end position="342"/>
    </location>
</feature>
<keyword evidence="13" id="KW-1185">Reference proteome</keyword>
<feature type="transmembrane region" description="Helical" evidence="9">
    <location>
        <begin position="754"/>
        <end position="771"/>
    </location>
</feature>
<keyword evidence="5" id="KW-0547">Nucleotide-binding</keyword>
<keyword evidence="4 9" id="KW-0812">Transmembrane</keyword>
<dbReference type="PANTHER" id="PTHR24223">
    <property type="entry name" value="ATP-BINDING CASSETTE SUB-FAMILY C"/>
    <property type="match status" value="1"/>
</dbReference>
<keyword evidence="8 9" id="KW-0472">Membrane</keyword>
<keyword evidence="3" id="KW-0813">Transport</keyword>
<feature type="domain" description="ABC transporter" evidence="10">
    <location>
        <begin position="1110"/>
        <end position="1343"/>
    </location>
</feature>
<dbReference type="SMART" id="SM00382">
    <property type="entry name" value="AAA"/>
    <property type="match status" value="2"/>
</dbReference>
<dbReference type="InterPro" id="IPR011527">
    <property type="entry name" value="ABC1_TM_dom"/>
</dbReference>
<evidence type="ECO:0000259" key="11">
    <source>
        <dbReference type="PROSITE" id="PS50929"/>
    </source>
</evidence>
<evidence type="ECO:0000256" key="2">
    <source>
        <dbReference type="ARBA" id="ARBA00009726"/>
    </source>
</evidence>
<comment type="similarity">
    <text evidence="2">Belongs to the ABC transporter superfamily. ABCC family. Conjugate transporter (TC 3.A.1.208) subfamily.</text>
</comment>
<dbReference type="Pfam" id="PF00664">
    <property type="entry name" value="ABC_membrane"/>
    <property type="match status" value="2"/>
</dbReference>
<evidence type="ECO:0000256" key="3">
    <source>
        <dbReference type="ARBA" id="ARBA00022448"/>
    </source>
</evidence>
<dbReference type="PANTHER" id="PTHR24223:SF456">
    <property type="entry name" value="MULTIDRUG RESISTANCE-ASSOCIATED PROTEIN LETHAL(2)03659"/>
    <property type="match status" value="1"/>
</dbReference>
<dbReference type="FunFam" id="1.20.1560.10:FF:000026">
    <property type="entry name" value="Multidrug resistance-associated protein lethal(2)03659"/>
    <property type="match status" value="1"/>
</dbReference>
<feature type="domain" description="ABC transmembrane type-1" evidence="11">
    <location>
        <begin position="105"/>
        <end position="364"/>
    </location>
</feature>
<evidence type="ECO:0000256" key="1">
    <source>
        <dbReference type="ARBA" id="ARBA00004141"/>
    </source>
</evidence>
<organism evidence="12 13">
    <name type="scientific">Trichogramma kaykai</name>
    <dbReference type="NCBI Taxonomy" id="54128"/>
    <lineage>
        <taxon>Eukaryota</taxon>
        <taxon>Metazoa</taxon>
        <taxon>Ecdysozoa</taxon>
        <taxon>Arthropoda</taxon>
        <taxon>Hexapoda</taxon>
        <taxon>Insecta</taxon>
        <taxon>Pterygota</taxon>
        <taxon>Neoptera</taxon>
        <taxon>Endopterygota</taxon>
        <taxon>Hymenoptera</taxon>
        <taxon>Apocrita</taxon>
        <taxon>Proctotrupomorpha</taxon>
        <taxon>Chalcidoidea</taxon>
        <taxon>Trichogrammatidae</taxon>
        <taxon>Trichogramma</taxon>
    </lineage>
</organism>
<dbReference type="PROSITE" id="PS50929">
    <property type="entry name" value="ABC_TM1F"/>
    <property type="match status" value="2"/>
</dbReference>
<evidence type="ECO:0000313" key="12">
    <source>
        <dbReference type="EMBL" id="KAL3391514.1"/>
    </source>
</evidence>
<dbReference type="EMBL" id="JBJJXI010000109">
    <property type="protein sequence ID" value="KAL3391514.1"/>
    <property type="molecule type" value="Genomic_DNA"/>
</dbReference>
<keyword evidence="7 9" id="KW-1133">Transmembrane helix</keyword>
<dbReference type="GO" id="GO:0005524">
    <property type="term" value="F:ATP binding"/>
    <property type="evidence" value="ECO:0007669"/>
    <property type="project" value="UniProtKB-KW"/>
</dbReference>
<dbReference type="Pfam" id="PF00005">
    <property type="entry name" value="ABC_tran"/>
    <property type="match status" value="2"/>
</dbReference>
<feature type="transmembrane region" description="Helical" evidence="9">
    <location>
        <begin position="986"/>
        <end position="1018"/>
    </location>
</feature>
<dbReference type="FunFam" id="1.20.1560.10:FF:000014">
    <property type="entry name" value="Multidrug resistance-associated protein member 4"/>
    <property type="match status" value="1"/>
</dbReference>
<protein>
    <recommendedName>
        <fullName evidence="14">Multidrug resistance-associated protein lethal(2)03659</fullName>
    </recommendedName>
</protein>
<dbReference type="SUPFAM" id="SSF90123">
    <property type="entry name" value="ABC transporter transmembrane region"/>
    <property type="match status" value="2"/>
</dbReference>
<dbReference type="PROSITE" id="PS50893">
    <property type="entry name" value="ABC_TRANSPORTER_2"/>
    <property type="match status" value="2"/>
</dbReference>
<feature type="transmembrane region" description="Helical" evidence="9">
    <location>
        <begin position="910"/>
        <end position="927"/>
    </location>
</feature>
<accession>A0ABD2WF51</accession>
<dbReference type="Gene3D" id="3.40.50.300">
    <property type="entry name" value="P-loop containing nucleotide triphosphate hydrolases"/>
    <property type="match status" value="2"/>
</dbReference>
<dbReference type="CDD" id="cd03244">
    <property type="entry name" value="ABCC_MRP_domain2"/>
    <property type="match status" value="1"/>
</dbReference>
<evidence type="ECO:0000256" key="5">
    <source>
        <dbReference type="ARBA" id="ARBA00022741"/>
    </source>
</evidence>
<dbReference type="PROSITE" id="PS00211">
    <property type="entry name" value="ABC_TRANSPORTER_1"/>
    <property type="match status" value="2"/>
</dbReference>
<proteinExistence type="inferred from homology"/>
<dbReference type="SUPFAM" id="SSF52540">
    <property type="entry name" value="P-loop containing nucleoside triphosphate hydrolases"/>
    <property type="match status" value="2"/>
</dbReference>
<dbReference type="InterPro" id="IPR003439">
    <property type="entry name" value="ABC_transporter-like_ATP-bd"/>
</dbReference>
<keyword evidence="6" id="KW-0067">ATP-binding</keyword>
<feature type="domain" description="ABC transporter" evidence="10">
    <location>
        <begin position="464"/>
        <end position="687"/>
    </location>
</feature>
<dbReference type="InterPro" id="IPR017871">
    <property type="entry name" value="ABC_transporter-like_CS"/>
</dbReference>
<dbReference type="Gene3D" id="1.20.1560.10">
    <property type="entry name" value="ABC transporter type 1, transmembrane domain"/>
    <property type="match status" value="2"/>
</dbReference>
<gene>
    <name evidence="12" type="ORF">TKK_013833</name>
</gene>
<sequence length="1374" mass="154047">MDTGQQASIPNPRQRANIASVLLWCWTIGLFKKGYRKVLGLDDLYEPLSNDRSSVLGDRLEKRWNENVKKSKRLGKSPNLLKTIYRTFMYEYIVLGCIQFLNEIIVGIGTPLVLGALLQYFKAGEKVTGSSYYNALLYAGGISLASAVNAIAINQSIFRSFHAGGRIRIAVCSLVYRKSLRLSKAALNQVSPGKIVNLTANDVNRLEYVSIFWHYMWSAPLTTLTITVFLYHEAGYAGLIGIFILLVIVFIQAFCGKLASKYRTQTAQKTDERVRLMDEIISGVQVIKMYAWEKPFCALVQLARRLELKIVRKSSYLRGMFISFNLFTTRLALFGTLVSLSFLDSSLITADRVFVYTSYFNLLAHVMSNAFVRGIVEVVECVVAARRLQNFLLLDEFDRQNVKSNVCLTDKTDSRSLYLSMINNDVGFDEKVNKSKKKLNLTLVTSNLVQRYSNCRGSDDSWIVKFDQVDTAWNFDTSNSVLDDVNLEVKKGKLYVVIGAVGSGKSSLLSTILGEMCLIRGSVSIQGTLAYASQEAWVFGASVRQNILFGQAYDEERYEKVVEACALEKDFKQFPYGDQTIVGERGSSLSGGQKARINLARAVYRRADIYLLDDPLSAVDAHVGKHLFDKCLRGYLGDKTRVLATHQLQYLKGADVILLLDQGRVRQFDRYSDLLKNFPEYENLAAQDAKSKNNNNASEDNDKLASNVKRVTNIDASDDKERFAEQRGNAIEATSRGIVKGSVLLKYFSTGSHAASAYGLLLLFLLAQFAASANDYFIPIFVATKEQPTHNDTWTEASGEASKASFWPSEYYMYAYSGLVASILLFGLLRSLTFYSLCLRSSQVLHDLAFRALVRTRMRFFDQNPSGRILNRFSKDMGSIDELLPRAMLDAGQYALMILGYLLVSCTVNPIFLAPIAVIAVIFYLLRRVYLKTSKNIKRLEGMTRSPVFTHLNATLNGLSTIRAYGVQDILKKEFDQFQDVHTSSWFMFIASSSAFGFSIDIFYFIFTALVTFSFLLVQNDSSSGSVGLAITQVMAVSSMLQWGMRNFAEVSNQLMSVERVLEYTKLPAESNFRDVEVPNVKSSKKAVAAAEANKLLIEPPVDWPCSGRVTFDDVRLKYSDEDQPVLKSLSFTIEPTEKVGVVGRTGAGKSSLIAALFRLTDVEGSIMIDGLDTANLALEDLRKHISIIPQDPVLFTGTLRYNLDPFGEFTDDQLFEVLEEVELKDAVKQTNNGLENRVHDRGSNYSVGQRQLICLARAILRNNRVLMLDEATANVDPQTDALIQKTIRTKFAPCTVLTVAHRLNTIMDSDKVLVMDQGRLVEFDHPHKLLQNQDGYFTSLVKECGRGMYEQLCDVARVAYLNRNNLSRGGRRK</sequence>
<dbReference type="InterPro" id="IPR050173">
    <property type="entry name" value="ABC_transporter_C-like"/>
</dbReference>